<dbReference type="EMBL" id="DPSM01000015">
    <property type="protein sequence ID" value="HCK00062.1"/>
    <property type="molecule type" value="Genomic_DNA"/>
</dbReference>
<keyword evidence="5" id="KW-0997">Cell inner membrane</keyword>
<organism evidence="13 14">
    <name type="scientific">Serratia grimesii</name>
    <dbReference type="NCBI Taxonomy" id="82995"/>
    <lineage>
        <taxon>Bacteria</taxon>
        <taxon>Pseudomonadati</taxon>
        <taxon>Pseudomonadota</taxon>
        <taxon>Gammaproteobacteria</taxon>
        <taxon>Enterobacterales</taxon>
        <taxon>Yersiniaceae</taxon>
        <taxon>Serratia</taxon>
    </lineage>
</organism>
<evidence type="ECO:0000256" key="6">
    <source>
        <dbReference type="ARBA" id="ARBA00022692"/>
    </source>
</evidence>
<evidence type="ECO:0000313" key="13">
    <source>
        <dbReference type="EMBL" id="HCK00062.1"/>
    </source>
</evidence>
<evidence type="ECO:0000256" key="4">
    <source>
        <dbReference type="ARBA" id="ARBA00022475"/>
    </source>
</evidence>
<keyword evidence="4" id="KW-1003">Cell membrane</keyword>
<evidence type="ECO:0000256" key="8">
    <source>
        <dbReference type="ARBA" id="ARBA00022989"/>
    </source>
</evidence>
<dbReference type="InterPro" id="IPR025691">
    <property type="entry name" value="GspL_pp_dom"/>
</dbReference>
<keyword evidence="9" id="KW-0472">Membrane</keyword>
<reference evidence="13 14" key="1">
    <citation type="journal article" date="2018" name="Nat. Biotechnol.">
        <title>A standardized bacterial taxonomy based on genome phylogeny substantially revises the tree of life.</title>
        <authorList>
            <person name="Parks D.H."/>
            <person name="Chuvochina M."/>
            <person name="Waite D.W."/>
            <person name="Rinke C."/>
            <person name="Skarshewski A."/>
            <person name="Chaumeil P.A."/>
            <person name="Hugenholtz P."/>
        </authorList>
    </citation>
    <scope>NUCLEOTIDE SEQUENCE [LARGE SCALE GENOMIC DNA]</scope>
    <source>
        <strain evidence="13">UBA11264</strain>
    </source>
</reference>
<keyword evidence="8" id="KW-1133">Transmembrane helix</keyword>
<evidence type="ECO:0000313" key="14">
    <source>
        <dbReference type="Proteomes" id="UP000262210"/>
    </source>
</evidence>
<dbReference type="InterPro" id="IPR024230">
    <property type="entry name" value="GspL_cyto_dom"/>
</dbReference>
<dbReference type="RefSeq" id="WP_278430932.1">
    <property type="nucleotide sequence ID" value="NZ_DPSM01000015.1"/>
</dbReference>
<dbReference type="Pfam" id="PF12693">
    <property type="entry name" value="GspL_C"/>
    <property type="match status" value="1"/>
</dbReference>
<name>A0A9C7V7A3_9GAMM</name>
<dbReference type="Pfam" id="PF05134">
    <property type="entry name" value="T2SSL"/>
    <property type="match status" value="1"/>
</dbReference>
<dbReference type="InterPro" id="IPR007812">
    <property type="entry name" value="T2SS_protein-GspL"/>
</dbReference>
<proteinExistence type="inferred from homology"/>
<dbReference type="Gene3D" id="3.30.420.380">
    <property type="match status" value="1"/>
</dbReference>
<keyword evidence="6" id="KW-0812">Transmembrane</keyword>
<gene>
    <name evidence="13" type="primary">gspL</name>
    <name evidence="13" type="ORF">DHV72_08550</name>
</gene>
<sequence>MKKPRLTQALIRIPSSPGQPWRWRYQPAEGEPQEGQLPDDSSEHNLPAGSAEITLLLPASHILFRQVNFSGKVRRSSQQALLWQLEDFTLSDIEQLHLTLLDRQGENYALAAVDKTQLKQWLAQLSAWGLQAQRALPDILALPAESAVMLDHEWLVRSSEHEGFLATEDELPLLTISRPMCCHSPRPHALTTWQQGELQAPLALLMQGTAQNHYNLLQGEFTQRRPRAASQRPYLPLVLAGCWLLSFLVEPLLAGWQAQRHTGHLQQQSVVFYRNYFADTPPPTQTRRQLAQRITERQAGLPQPGLLTLLAQNHALLNALPEPQSLAWDGERLALTLPTPEAQLLPLLEQHRQTTVSMMTQPGADHTTLLTLARESS</sequence>
<dbReference type="GO" id="GO:0015627">
    <property type="term" value="C:type II protein secretion system complex"/>
    <property type="evidence" value="ECO:0007669"/>
    <property type="project" value="InterPro"/>
</dbReference>
<keyword evidence="3" id="KW-0813">Transport</keyword>
<dbReference type="GO" id="GO:0005886">
    <property type="term" value="C:plasma membrane"/>
    <property type="evidence" value="ECO:0007669"/>
    <property type="project" value="UniProtKB-SubCell"/>
</dbReference>
<feature type="domain" description="GspL cytoplasmic actin-ATPase-like" evidence="11">
    <location>
        <begin position="10"/>
        <end position="223"/>
    </location>
</feature>
<dbReference type="CDD" id="cd24017">
    <property type="entry name" value="ASKHA_T2SSL_N"/>
    <property type="match status" value="1"/>
</dbReference>
<comment type="subcellular location">
    <subcellularLocation>
        <location evidence="1">Cell inner membrane</location>
        <topology evidence="1">Single-pass membrane protein</topology>
    </subcellularLocation>
</comment>
<comment type="similarity">
    <text evidence="2">Belongs to the GSP L family.</text>
</comment>
<evidence type="ECO:0000259" key="11">
    <source>
        <dbReference type="Pfam" id="PF05134"/>
    </source>
</evidence>
<evidence type="ECO:0000259" key="12">
    <source>
        <dbReference type="Pfam" id="PF12693"/>
    </source>
</evidence>
<evidence type="ECO:0000256" key="5">
    <source>
        <dbReference type="ARBA" id="ARBA00022519"/>
    </source>
</evidence>
<dbReference type="SUPFAM" id="SSF53067">
    <property type="entry name" value="Actin-like ATPase domain"/>
    <property type="match status" value="2"/>
</dbReference>
<keyword evidence="7" id="KW-0653">Protein transport</keyword>
<evidence type="ECO:0000256" key="9">
    <source>
        <dbReference type="ARBA" id="ARBA00023136"/>
    </source>
</evidence>
<evidence type="ECO:0000256" key="3">
    <source>
        <dbReference type="ARBA" id="ARBA00022448"/>
    </source>
</evidence>
<comment type="caution">
    <text evidence="13">The sequence shown here is derived from an EMBL/GenBank/DDBJ whole genome shotgun (WGS) entry which is preliminary data.</text>
</comment>
<evidence type="ECO:0000256" key="10">
    <source>
        <dbReference type="SAM" id="MobiDB-lite"/>
    </source>
</evidence>
<evidence type="ECO:0000256" key="7">
    <source>
        <dbReference type="ARBA" id="ARBA00022927"/>
    </source>
</evidence>
<dbReference type="AlphaFoldDB" id="A0A9C7V7A3"/>
<feature type="domain" description="GspL periplasmic" evidence="12">
    <location>
        <begin position="237"/>
        <end position="351"/>
    </location>
</feature>
<dbReference type="NCBIfam" id="TIGR01709">
    <property type="entry name" value="typeII_sec_gspL"/>
    <property type="match status" value="1"/>
</dbReference>
<evidence type="ECO:0000256" key="1">
    <source>
        <dbReference type="ARBA" id="ARBA00004377"/>
    </source>
</evidence>
<dbReference type="Proteomes" id="UP000262210">
    <property type="component" value="Unassembled WGS sequence"/>
</dbReference>
<protein>
    <submittedName>
        <fullName evidence="13">Type II secretion system protein GspL</fullName>
    </submittedName>
</protein>
<dbReference type="GO" id="GO:0009276">
    <property type="term" value="C:Gram-negative-bacterium-type cell wall"/>
    <property type="evidence" value="ECO:0007669"/>
    <property type="project" value="InterPro"/>
</dbReference>
<accession>A0A9C7V7A3</accession>
<dbReference type="Gene3D" id="3.30.420.370">
    <property type="match status" value="1"/>
</dbReference>
<dbReference type="InterPro" id="IPR043129">
    <property type="entry name" value="ATPase_NBD"/>
</dbReference>
<evidence type="ECO:0000256" key="2">
    <source>
        <dbReference type="ARBA" id="ARBA00005318"/>
    </source>
</evidence>
<feature type="region of interest" description="Disordered" evidence="10">
    <location>
        <begin position="15"/>
        <end position="45"/>
    </location>
</feature>
<dbReference type="GO" id="GO:0015628">
    <property type="term" value="P:protein secretion by the type II secretion system"/>
    <property type="evidence" value="ECO:0007669"/>
    <property type="project" value="InterPro"/>
</dbReference>